<organism evidence="2 3">
    <name type="scientific">Pseudomarimonas salicorniae</name>
    <dbReference type="NCBI Taxonomy" id="2933270"/>
    <lineage>
        <taxon>Bacteria</taxon>
        <taxon>Pseudomonadati</taxon>
        <taxon>Pseudomonadota</taxon>
        <taxon>Gammaproteobacteria</taxon>
        <taxon>Lysobacterales</taxon>
        <taxon>Lysobacteraceae</taxon>
        <taxon>Pseudomarimonas</taxon>
    </lineage>
</organism>
<keyword evidence="3" id="KW-1185">Reference proteome</keyword>
<dbReference type="PANTHER" id="PTHR33993">
    <property type="entry name" value="GLYOXALASE-RELATED"/>
    <property type="match status" value="1"/>
</dbReference>
<reference evidence="2" key="1">
    <citation type="submission" date="2022-04" db="EMBL/GenBank/DDBJ databases">
        <title>Lysobacter sp. CAU 1642 isolated from sea sand.</title>
        <authorList>
            <person name="Kim W."/>
        </authorList>
    </citation>
    <scope>NUCLEOTIDE SEQUENCE</scope>
    <source>
        <strain evidence="2">CAU 1642</strain>
    </source>
</reference>
<dbReference type="InterPro" id="IPR029068">
    <property type="entry name" value="Glyas_Bleomycin-R_OHBP_Dase"/>
</dbReference>
<dbReference type="SUPFAM" id="SSF54593">
    <property type="entry name" value="Glyoxalase/Bleomycin resistance protein/Dihydroxybiphenyl dioxygenase"/>
    <property type="match status" value="2"/>
</dbReference>
<dbReference type="InterPro" id="IPR004360">
    <property type="entry name" value="Glyas_Fos-R_dOase_dom"/>
</dbReference>
<accession>A0ABT0GI55</accession>
<evidence type="ECO:0000259" key="1">
    <source>
        <dbReference type="PROSITE" id="PS51819"/>
    </source>
</evidence>
<dbReference type="Proteomes" id="UP001431449">
    <property type="component" value="Unassembled WGS sequence"/>
</dbReference>
<dbReference type="RefSeq" id="WP_248209285.1">
    <property type="nucleotide sequence ID" value="NZ_JALNMH010000009.1"/>
</dbReference>
<dbReference type="PROSITE" id="PS51819">
    <property type="entry name" value="VOC"/>
    <property type="match status" value="2"/>
</dbReference>
<dbReference type="InterPro" id="IPR052164">
    <property type="entry name" value="Anthracycline_SecMetBiosynth"/>
</dbReference>
<dbReference type="Pfam" id="PF00903">
    <property type="entry name" value="Glyoxalase"/>
    <property type="match status" value="1"/>
</dbReference>
<dbReference type="PANTHER" id="PTHR33993:SF14">
    <property type="entry name" value="GB|AAF24581.1"/>
    <property type="match status" value="1"/>
</dbReference>
<dbReference type="EMBL" id="JALNMH010000009">
    <property type="protein sequence ID" value="MCK7594234.1"/>
    <property type="molecule type" value="Genomic_DNA"/>
</dbReference>
<proteinExistence type="predicted"/>
<comment type="caution">
    <text evidence="2">The sequence shown here is derived from an EMBL/GenBank/DDBJ whole genome shotgun (WGS) entry which is preliminary data.</text>
</comment>
<sequence length="263" mass="28406">MGTMGSHANGSPAWFELATTDQTGAKAFYQALMGWSHQDHPISDDQHYTIFEGDGAEVAAAYTMMPEQAESGMPPHWDIYFQVADVDASVEKARALGGQVVVEPAEVMEHLRMAVLSDPQGALFCLMQPRQHTGVGKLRQPHSVTWVELATSDLDAARSFYGELLGWTLTEHPGAPVAYRIVETADGRVGGLMQMTEEWGDIPPHWSIYLQTPDIQSSVATATAQGAKLNVPIFPAPGVGQIAQLSDPSGAWFYLIQPEAAAG</sequence>
<feature type="domain" description="VOC" evidence="1">
    <location>
        <begin position="11"/>
        <end position="129"/>
    </location>
</feature>
<dbReference type="Pfam" id="PF18029">
    <property type="entry name" value="Glyoxalase_6"/>
    <property type="match status" value="1"/>
</dbReference>
<protein>
    <submittedName>
        <fullName evidence="2">VOC family protein</fullName>
    </submittedName>
</protein>
<name>A0ABT0GI55_9GAMM</name>
<feature type="domain" description="VOC" evidence="1">
    <location>
        <begin position="143"/>
        <end position="258"/>
    </location>
</feature>
<gene>
    <name evidence="2" type="ORF">M0G41_11190</name>
</gene>
<dbReference type="InterPro" id="IPR041581">
    <property type="entry name" value="Glyoxalase_6"/>
</dbReference>
<evidence type="ECO:0000313" key="3">
    <source>
        <dbReference type="Proteomes" id="UP001431449"/>
    </source>
</evidence>
<dbReference type="InterPro" id="IPR037523">
    <property type="entry name" value="VOC_core"/>
</dbReference>
<dbReference type="CDD" id="cd07247">
    <property type="entry name" value="SgaA_N_like"/>
    <property type="match status" value="2"/>
</dbReference>
<evidence type="ECO:0000313" key="2">
    <source>
        <dbReference type="EMBL" id="MCK7594234.1"/>
    </source>
</evidence>
<dbReference type="Gene3D" id="3.10.180.10">
    <property type="entry name" value="2,3-Dihydroxybiphenyl 1,2-Dioxygenase, domain 1"/>
    <property type="match status" value="2"/>
</dbReference>